<evidence type="ECO:0000313" key="3">
    <source>
        <dbReference type="Proteomes" id="UP000002705"/>
    </source>
</evidence>
<dbReference type="SUPFAM" id="SSF51735">
    <property type="entry name" value="NAD(P)-binding Rossmann-fold domains"/>
    <property type="match status" value="1"/>
</dbReference>
<accession>Q391V6</accession>
<dbReference type="EMBL" id="CP000152">
    <property type="protein sequence ID" value="ABB12760.1"/>
    <property type="molecule type" value="Genomic_DNA"/>
</dbReference>
<dbReference type="AlphaFoldDB" id="Q391V6"/>
<evidence type="ECO:0000313" key="2">
    <source>
        <dbReference type="EMBL" id="ABB12760.1"/>
    </source>
</evidence>
<keyword evidence="3" id="KW-1185">Reference proteome</keyword>
<dbReference type="KEGG" id="bur:Bcep18194_B2649"/>
<comment type="similarity">
    <text evidence="1">Belongs to the short-chain dehydrogenases/reductases (SDR) family.</text>
</comment>
<dbReference type="Proteomes" id="UP000002705">
    <property type="component" value="Chromosome 2"/>
</dbReference>
<dbReference type="FunFam" id="3.40.50.720:FF:000084">
    <property type="entry name" value="Short-chain dehydrogenase reductase"/>
    <property type="match status" value="1"/>
</dbReference>
<dbReference type="PANTHER" id="PTHR42879">
    <property type="entry name" value="3-OXOACYL-(ACYL-CARRIER-PROTEIN) REDUCTASE"/>
    <property type="match status" value="1"/>
</dbReference>
<dbReference type="EC" id="1.1.1.100" evidence="2"/>
<dbReference type="HOGENOM" id="CLU_010194_1_2_4"/>
<dbReference type="InterPro" id="IPR036291">
    <property type="entry name" value="NAD(P)-bd_dom_sf"/>
</dbReference>
<dbReference type="Pfam" id="PF13561">
    <property type="entry name" value="adh_short_C2"/>
    <property type="match status" value="1"/>
</dbReference>
<keyword evidence="2" id="KW-0560">Oxidoreductase</keyword>
<sequence>MARRTAAARWRDSNEEHIVTVEKVALITAAGKGMGAAIARELAATGYRVALMSPSGSAVALGEELGGFGIQGSVTEEADIDRLVQETVARYGRIDAVVNNTGHPPKGDLLAITDDNWHAGLDLILLNVVRVMRRVTPIFQKQGGGAVVNISSFAADAPEQPMPVSSALRAALSAWTRLYAERYAAENIRMNAVLPGFIDSWPETPEIVARIPAGRFGKTGEIAKTVAFLLSDGAGYITGQNIRVDGAIVKAL</sequence>
<proteinExistence type="inferred from homology"/>
<reference evidence="2" key="1">
    <citation type="submission" date="2005-10" db="EMBL/GenBank/DDBJ databases">
        <title>Complete sequence of chromosome 2 of Burkholderia sp. 383.</title>
        <authorList>
            <consortium name="US DOE Joint Genome Institute"/>
            <person name="Copeland A."/>
            <person name="Lucas S."/>
            <person name="Lapidus A."/>
            <person name="Barry K."/>
            <person name="Detter J.C."/>
            <person name="Glavina T."/>
            <person name="Hammon N."/>
            <person name="Israni S."/>
            <person name="Pitluck S."/>
            <person name="Chain P."/>
            <person name="Malfatti S."/>
            <person name="Shin M."/>
            <person name="Vergez L."/>
            <person name="Schmutz J."/>
            <person name="Larimer F."/>
            <person name="Land M."/>
            <person name="Kyrpides N."/>
            <person name="Lykidis A."/>
            <person name="Richardson P."/>
        </authorList>
    </citation>
    <scope>NUCLEOTIDE SEQUENCE [LARGE SCALE GENOMIC DNA]</scope>
    <source>
        <strain evidence="2">383</strain>
    </source>
</reference>
<evidence type="ECO:0000256" key="1">
    <source>
        <dbReference type="ARBA" id="ARBA00006484"/>
    </source>
</evidence>
<dbReference type="PATRIC" id="fig|482957.22.peg.6448"/>
<protein>
    <submittedName>
        <fullName evidence="2">Short-chain dehydrogenase/reductase SDR</fullName>
        <ecNumber evidence="2">1.1.1.100</ecNumber>
    </submittedName>
</protein>
<dbReference type="GO" id="GO:0004316">
    <property type="term" value="F:3-oxoacyl-[acyl-carrier-protein] reductase (NADPH) activity"/>
    <property type="evidence" value="ECO:0007669"/>
    <property type="project" value="UniProtKB-EC"/>
</dbReference>
<name>Q391V6_BURL3</name>
<organism evidence="2 3">
    <name type="scientific">Burkholderia lata (strain ATCC 17760 / DSM 23089 / LMG 22485 / NCIMB 9086 / R18194 / 383)</name>
    <dbReference type="NCBI Taxonomy" id="482957"/>
    <lineage>
        <taxon>Bacteria</taxon>
        <taxon>Pseudomonadati</taxon>
        <taxon>Pseudomonadota</taxon>
        <taxon>Betaproteobacteria</taxon>
        <taxon>Burkholderiales</taxon>
        <taxon>Burkholderiaceae</taxon>
        <taxon>Burkholderia</taxon>
        <taxon>Burkholderia cepacia complex</taxon>
    </lineage>
</organism>
<dbReference type="InterPro" id="IPR050259">
    <property type="entry name" value="SDR"/>
</dbReference>
<dbReference type="PRINTS" id="PR00081">
    <property type="entry name" value="GDHRDH"/>
</dbReference>
<gene>
    <name evidence="2" type="ordered locus">Bcep18194_B2649</name>
</gene>
<dbReference type="Gene3D" id="3.40.50.720">
    <property type="entry name" value="NAD(P)-binding Rossmann-like Domain"/>
    <property type="match status" value="1"/>
</dbReference>
<dbReference type="InterPro" id="IPR002347">
    <property type="entry name" value="SDR_fam"/>
</dbReference>